<proteinExistence type="predicted"/>
<keyword evidence="2" id="KW-1185">Reference proteome</keyword>
<dbReference type="RefSeq" id="WP_208843941.1">
    <property type="nucleotide sequence ID" value="NZ_CP072133.1"/>
</dbReference>
<name>A0A975DI68_9GAMM</name>
<dbReference type="EMBL" id="CP072133">
    <property type="protein sequence ID" value="QTH72316.1"/>
    <property type="molecule type" value="Genomic_DNA"/>
</dbReference>
<reference evidence="1" key="1">
    <citation type="submission" date="2021-03" db="EMBL/GenBank/DDBJ databases">
        <title>Complete Genome of Pseudoalteromonas xiamenensis STKMTI.2, a new potential marine bacterium producing anti-Vibrio compounds.</title>
        <authorList>
            <person name="Handayani D.P."/>
            <person name="Isnansetyo A."/>
            <person name="Istiqomah I."/>
            <person name="Jumina J."/>
        </authorList>
    </citation>
    <scope>NUCLEOTIDE SEQUENCE</scope>
    <source>
        <strain evidence="1">STKMTI.2</strain>
    </source>
</reference>
<dbReference type="Proteomes" id="UP000664904">
    <property type="component" value="Chromosome"/>
</dbReference>
<organism evidence="1 2">
    <name type="scientific">Pseudoalteromonas xiamenensis</name>
    <dbReference type="NCBI Taxonomy" id="882626"/>
    <lineage>
        <taxon>Bacteria</taxon>
        <taxon>Pseudomonadati</taxon>
        <taxon>Pseudomonadota</taxon>
        <taxon>Gammaproteobacteria</taxon>
        <taxon>Alteromonadales</taxon>
        <taxon>Pseudoalteromonadaceae</taxon>
        <taxon>Pseudoalteromonas</taxon>
    </lineage>
</organism>
<evidence type="ECO:0000313" key="2">
    <source>
        <dbReference type="Proteomes" id="UP000664904"/>
    </source>
</evidence>
<protein>
    <submittedName>
        <fullName evidence="1">Uncharacterized protein</fullName>
    </submittedName>
</protein>
<gene>
    <name evidence="1" type="ORF">J5O05_05485</name>
</gene>
<dbReference type="KEGG" id="pxi:J5O05_05485"/>
<dbReference type="AlphaFoldDB" id="A0A975DI68"/>
<sequence length="241" mass="28147">MYTKKKNYEEKQIPLADLKTKFHYELKYLAEYLSFTNDLTQKKDAQISQLMSDDYEENIEAEAILQGLYEKEKDALLSYYHHSAIVLVYTIFESMLADICSEVHRFAKAGFTHNCLSGGNLIGKSKTYLELTSDMPFSLIEGEWARIGQFQKLRNMIVHQNSCFSGNEKSIKDQQKKIKNNFNTIKISEAYNRFYILDDVLIHEFIALVKVFVDKVIDHLESVIFMVERTTEKPNMNYVPF</sequence>
<accession>A0A975DI68</accession>
<evidence type="ECO:0000313" key="1">
    <source>
        <dbReference type="EMBL" id="QTH72316.1"/>
    </source>
</evidence>